<evidence type="ECO:0000313" key="8">
    <source>
        <dbReference type="EMBL" id="OLF07606.1"/>
    </source>
</evidence>
<feature type="transmembrane region" description="Helical" evidence="7">
    <location>
        <begin position="70"/>
        <end position="92"/>
    </location>
</feature>
<evidence type="ECO:0000313" key="9">
    <source>
        <dbReference type="Proteomes" id="UP000185696"/>
    </source>
</evidence>
<evidence type="ECO:0000256" key="7">
    <source>
        <dbReference type="SAM" id="Phobius"/>
    </source>
</evidence>
<evidence type="ECO:0000256" key="1">
    <source>
        <dbReference type="ARBA" id="ARBA00004651"/>
    </source>
</evidence>
<evidence type="ECO:0000256" key="6">
    <source>
        <dbReference type="SAM" id="MobiDB-lite"/>
    </source>
</evidence>
<dbReference type="PANTHER" id="PTHR30250:SF11">
    <property type="entry name" value="O-ANTIGEN TRANSPORTER-RELATED"/>
    <property type="match status" value="1"/>
</dbReference>
<feature type="transmembrane region" description="Helical" evidence="7">
    <location>
        <begin position="261"/>
        <end position="286"/>
    </location>
</feature>
<dbReference type="AlphaFoldDB" id="A0A7Z0WIR9"/>
<reference evidence="8 9" key="1">
    <citation type="submission" date="2016-12" db="EMBL/GenBank/DDBJ databases">
        <title>The draft genome sequence of Actinophytocola xinjiangensis.</title>
        <authorList>
            <person name="Wang W."/>
            <person name="Yuan L."/>
        </authorList>
    </citation>
    <scope>NUCLEOTIDE SEQUENCE [LARGE SCALE GENOMIC DNA]</scope>
    <source>
        <strain evidence="8 9">CGMCC 4.4663</strain>
    </source>
</reference>
<organism evidence="8 9">
    <name type="scientific">Actinophytocola xinjiangensis</name>
    <dbReference type="NCBI Taxonomy" id="485602"/>
    <lineage>
        <taxon>Bacteria</taxon>
        <taxon>Bacillati</taxon>
        <taxon>Actinomycetota</taxon>
        <taxon>Actinomycetes</taxon>
        <taxon>Pseudonocardiales</taxon>
        <taxon>Pseudonocardiaceae</taxon>
    </lineage>
</organism>
<feature type="region of interest" description="Disordered" evidence="6">
    <location>
        <begin position="191"/>
        <end position="216"/>
    </location>
</feature>
<evidence type="ECO:0000256" key="2">
    <source>
        <dbReference type="ARBA" id="ARBA00022475"/>
    </source>
</evidence>
<feature type="transmembrane region" description="Helical" evidence="7">
    <location>
        <begin position="307"/>
        <end position="330"/>
    </location>
</feature>
<comment type="caution">
    <text evidence="8">The sequence shown here is derived from an EMBL/GenBank/DDBJ whole genome shotgun (WGS) entry which is preliminary data.</text>
</comment>
<keyword evidence="4 7" id="KW-1133">Transmembrane helix</keyword>
<feature type="transmembrane region" description="Helical" evidence="7">
    <location>
        <begin position="228"/>
        <end position="249"/>
    </location>
</feature>
<gene>
    <name evidence="8" type="ORF">BLA60_27220</name>
</gene>
<feature type="transmembrane region" description="Helical" evidence="7">
    <location>
        <begin position="136"/>
        <end position="157"/>
    </location>
</feature>
<name>A0A7Z0WIR9_9PSEU</name>
<comment type="subcellular location">
    <subcellularLocation>
        <location evidence="1">Cell membrane</location>
        <topology evidence="1">Multi-pass membrane protein</topology>
    </subcellularLocation>
</comment>
<feature type="compositionally biased region" description="Low complexity" evidence="6">
    <location>
        <begin position="194"/>
        <end position="214"/>
    </location>
</feature>
<feature type="transmembrane region" description="Helical" evidence="7">
    <location>
        <begin position="342"/>
        <end position="361"/>
    </location>
</feature>
<keyword evidence="5 7" id="KW-0472">Membrane</keyword>
<dbReference type="EMBL" id="MSIF01000015">
    <property type="protein sequence ID" value="OLF07606.1"/>
    <property type="molecule type" value="Genomic_DNA"/>
</dbReference>
<feature type="transmembrane region" description="Helical" evidence="7">
    <location>
        <begin position="373"/>
        <end position="392"/>
    </location>
</feature>
<feature type="transmembrane region" description="Helical" evidence="7">
    <location>
        <begin position="163"/>
        <end position="185"/>
    </location>
</feature>
<evidence type="ECO:0000256" key="3">
    <source>
        <dbReference type="ARBA" id="ARBA00022692"/>
    </source>
</evidence>
<evidence type="ECO:0000256" key="5">
    <source>
        <dbReference type="ARBA" id="ARBA00023136"/>
    </source>
</evidence>
<keyword evidence="3 7" id="KW-0812">Transmembrane</keyword>
<evidence type="ECO:0008006" key="10">
    <source>
        <dbReference type="Google" id="ProtNLM"/>
    </source>
</evidence>
<dbReference type="InterPro" id="IPR050833">
    <property type="entry name" value="Poly_Biosynth_Transport"/>
</dbReference>
<accession>A0A7Z0WIR9</accession>
<evidence type="ECO:0000256" key="4">
    <source>
        <dbReference type="ARBA" id="ARBA00022989"/>
    </source>
</evidence>
<dbReference type="GO" id="GO:0005886">
    <property type="term" value="C:plasma membrane"/>
    <property type="evidence" value="ECO:0007669"/>
    <property type="project" value="UniProtKB-SubCell"/>
</dbReference>
<sequence length="438" mass="43407">MGGGLALVGAAGFGFVSLAGHTLPAVEFAAITNFYLMVNIIGPGLFSALEQETSRSVSAGLAGGRALGPIVGHAWKLAAGLLAAVLVVLLAVSGPLTDAALAGTWGLVFAVLLSVATSAAVYLVRGVLGGTQRFNGYAATLGAEGLARILPCVVIALSGVPNAVGYALFFAAGSGVGALAGLLWLRRPSATSGPSATKPTGTAAATTETTPDVPEALPGAGREMARGFAFLVGGTVLMLVVMNVAPIVITPRLGGDAATAAAFGSAFVLARIPLFLFAPVQAMLLPALTRAATRGEYGEVRATLRKILVAVAAIGIPGVAASFLVGPWAVQVVFGADVRLSGTVVGLLGLSTIGLMVGQVLQPGLIALGRHRSVTGAWLLSAVVLVGLLALPGDPIRAGVTAQLAGAALVVVIMLVTLSRALGNRPAPTGTSAGVAAV</sequence>
<dbReference type="Proteomes" id="UP000185696">
    <property type="component" value="Unassembled WGS sequence"/>
</dbReference>
<keyword evidence="2" id="KW-1003">Cell membrane</keyword>
<protein>
    <recommendedName>
        <fullName evidence="10">O-antigen/teichoic acid export membrane protein</fullName>
    </recommendedName>
</protein>
<keyword evidence="9" id="KW-1185">Reference proteome</keyword>
<feature type="transmembrane region" description="Helical" evidence="7">
    <location>
        <begin position="29"/>
        <end position="49"/>
    </location>
</feature>
<feature type="transmembrane region" description="Helical" evidence="7">
    <location>
        <begin position="104"/>
        <end position="124"/>
    </location>
</feature>
<proteinExistence type="predicted"/>
<feature type="transmembrane region" description="Helical" evidence="7">
    <location>
        <begin position="398"/>
        <end position="418"/>
    </location>
</feature>
<dbReference type="PANTHER" id="PTHR30250">
    <property type="entry name" value="PST FAMILY PREDICTED COLANIC ACID TRANSPORTER"/>
    <property type="match status" value="1"/>
</dbReference>